<reference evidence="1 2" key="1">
    <citation type="submission" date="2024-10" db="EMBL/GenBank/DDBJ databases">
        <title>The Natural Products Discovery Center: Release of the First 8490 Sequenced Strains for Exploring Actinobacteria Biosynthetic Diversity.</title>
        <authorList>
            <person name="Kalkreuter E."/>
            <person name="Kautsar S.A."/>
            <person name="Yang D."/>
            <person name="Bader C.D."/>
            <person name="Teijaro C.N."/>
            <person name="Fluegel L."/>
            <person name="Davis C.M."/>
            <person name="Simpson J.R."/>
            <person name="Lauterbach L."/>
            <person name="Steele A.D."/>
            <person name="Gui C."/>
            <person name="Meng S."/>
            <person name="Li G."/>
            <person name="Viehrig K."/>
            <person name="Ye F."/>
            <person name="Su P."/>
            <person name="Kiefer A.F."/>
            <person name="Nichols A."/>
            <person name="Cepeda A.J."/>
            <person name="Yan W."/>
            <person name="Fan B."/>
            <person name="Jiang Y."/>
            <person name="Adhikari A."/>
            <person name="Zheng C.-J."/>
            <person name="Schuster L."/>
            <person name="Cowan T.M."/>
            <person name="Smanski M.J."/>
            <person name="Chevrette M.G."/>
            <person name="De Carvalho L.P.S."/>
            <person name="Shen B."/>
        </authorList>
    </citation>
    <scope>NUCLEOTIDE SEQUENCE [LARGE SCALE GENOMIC DNA]</scope>
    <source>
        <strain evidence="1 2">NPDC003040</strain>
    </source>
</reference>
<name>A0ABW6QK17_9NOCA</name>
<gene>
    <name evidence="1" type="ORF">ACFYV7_02030</name>
</gene>
<proteinExistence type="predicted"/>
<dbReference type="EMBL" id="JBIAPI010000001">
    <property type="protein sequence ID" value="MFF3221549.1"/>
    <property type="molecule type" value="Genomic_DNA"/>
</dbReference>
<comment type="caution">
    <text evidence="1">The sequence shown here is derived from an EMBL/GenBank/DDBJ whole genome shotgun (WGS) entry which is preliminary data.</text>
</comment>
<sequence>MTQATATTLAAFVAATASLVALAVAMIRDRRTELRASRREGLRPHVDELATATWECVAVAVVIAAKANSDQKVTEWITRGRSASESLKRLRLPIRYTVPGLEGPIRTLSLIPDWAAHVRKDAARSTELSARATDLRKAIDACIIRVTIAGLPPRKRDVRRALKASAAALAVFGDGR</sequence>
<dbReference type="RefSeq" id="WP_387712684.1">
    <property type="nucleotide sequence ID" value="NZ_JBIAPI010000001.1"/>
</dbReference>
<protein>
    <submittedName>
        <fullName evidence="1">Uncharacterized protein</fullName>
    </submittedName>
</protein>
<organism evidence="1 2">
    <name type="scientific">Nocardia suismassiliense</name>
    <dbReference type="NCBI Taxonomy" id="2077092"/>
    <lineage>
        <taxon>Bacteria</taxon>
        <taxon>Bacillati</taxon>
        <taxon>Actinomycetota</taxon>
        <taxon>Actinomycetes</taxon>
        <taxon>Mycobacteriales</taxon>
        <taxon>Nocardiaceae</taxon>
        <taxon>Nocardia</taxon>
    </lineage>
</organism>
<evidence type="ECO:0000313" key="2">
    <source>
        <dbReference type="Proteomes" id="UP001601948"/>
    </source>
</evidence>
<evidence type="ECO:0000313" key="1">
    <source>
        <dbReference type="EMBL" id="MFF3221549.1"/>
    </source>
</evidence>
<accession>A0ABW6QK17</accession>
<dbReference type="Proteomes" id="UP001601948">
    <property type="component" value="Unassembled WGS sequence"/>
</dbReference>
<keyword evidence="2" id="KW-1185">Reference proteome</keyword>